<dbReference type="Pfam" id="PF18146">
    <property type="entry name" value="CinA_KH"/>
    <property type="match status" value="1"/>
</dbReference>
<dbReference type="Gene3D" id="3.90.950.20">
    <property type="entry name" value="CinA-like"/>
    <property type="match status" value="1"/>
</dbReference>
<dbReference type="Gene3D" id="3.30.70.2860">
    <property type="match status" value="1"/>
</dbReference>
<proteinExistence type="inferred from homology"/>
<dbReference type="Pfam" id="PF00994">
    <property type="entry name" value="MoCF_biosynth"/>
    <property type="match status" value="1"/>
</dbReference>
<reference evidence="3 4" key="1">
    <citation type="submission" date="2018-06" db="EMBL/GenBank/DDBJ databases">
        <title>Extensive metabolic versatility and redundancy in microbially diverse, dynamic hydrothermal sediments.</title>
        <authorList>
            <person name="Dombrowski N."/>
            <person name="Teske A."/>
            <person name="Baker B.J."/>
        </authorList>
    </citation>
    <scope>NUCLEOTIDE SEQUENCE [LARGE SCALE GENOMIC DNA]</scope>
    <source>
        <strain evidence="3">B19_G9</strain>
    </source>
</reference>
<dbReference type="NCBIfam" id="TIGR00200">
    <property type="entry name" value="cinA_nterm"/>
    <property type="match status" value="1"/>
</dbReference>
<evidence type="ECO:0000313" key="3">
    <source>
        <dbReference type="EMBL" id="RLE15086.1"/>
    </source>
</evidence>
<gene>
    <name evidence="3" type="ORF">DRI96_00475</name>
</gene>
<dbReference type="Gene3D" id="3.40.980.10">
    <property type="entry name" value="MoaB/Mog-like domain"/>
    <property type="match status" value="1"/>
</dbReference>
<dbReference type="AlphaFoldDB" id="A0A662DMJ1"/>
<comment type="caution">
    <text evidence="3">The sequence shown here is derived from an EMBL/GenBank/DDBJ whole genome shotgun (WGS) entry which is preliminary data.</text>
</comment>
<dbReference type="InterPro" id="IPR008135">
    <property type="entry name" value="Competence-induced_CinA"/>
</dbReference>
<evidence type="ECO:0000259" key="2">
    <source>
        <dbReference type="SMART" id="SM00852"/>
    </source>
</evidence>
<dbReference type="NCBIfam" id="TIGR00199">
    <property type="entry name" value="PncC_domain"/>
    <property type="match status" value="1"/>
</dbReference>
<protein>
    <recommendedName>
        <fullName evidence="1">CinA-like protein</fullName>
    </recommendedName>
</protein>
<dbReference type="SUPFAM" id="SSF142433">
    <property type="entry name" value="CinA-like"/>
    <property type="match status" value="1"/>
</dbReference>
<evidence type="ECO:0000313" key="4">
    <source>
        <dbReference type="Proteomes" id="UP000267654"/>
    </source>
</evidence>
<dbReference type="PANTHER" id="PTHR13939">
    <property type="entry name" value="NICOTINAMIDE-NUCLEOTIDE AMIDOHYDROLASE PNCC"/>
    <property type="match status" value="1"/>
</dbReference>
<dbReference type="SMART" id="SM00852">
    <property type="entry name" value="MoCF_biosynth"/>
    <property type="match status" value="1"/>
</dbReference>
<dbReference type="HAMAP" id="MF_00226_B">
    <property type="entry name" value="CinA_B"/>
    <property type="match status" value="1"/>
</dbReference>
<dbReference type="NCBIfam" id="TIGR00177">
    <property type="entry name" value="molyb_syn"/>
    <property type="match status" value="1"/>
</dbReference>
<dbReference type="InterPro" id="IPR001453">
    <property type="entry name" value="MoaB/Mog_dom"/>
</dbReference>
<comment type="similarity">
    <text evidence="1">Belongs to the CinA family.</text>
</comment>
<dbReference type="PANTHER" id="PTHR13939:SF0">
    <property type="entry name" value="NMN AMIDOHYDROLASE-LIKE PROTEIN YFAY"/>
    <property type="match status" value="1"/>
</dbReference>
<dbReference type="PIRSF" id="PIRSF006728">
    <property type="entry name" value="CinA"/>
    <property type="match status" value="1"/>
</dbReference>
<dbReference type="InterPro" id="IPR036425">
    <property type="entry name" value="MoaB/Mog-like_dom_sf"/>
</dbReference>
<organism evidence="3 4">
    <name type="scientific">Aerophobetes bacterium</name>
    <dbReference type="NCBI Taxonomy" id="2030807"/>
    <lineage>
        <taxon>Bacteria</taxon>
        <taxon>Candidatus Aerophobota</taxon>
    </lineage>
</organism>
<name>A0A662DMJ1_UNCAE</name>
<dbReference type="InterPro" id="IPR036653">
    <property type="entry name" value="CinA-like_C"/>
</dbReference>
<dbReference type="InterPro" id="IPR041424">
    <property type="entry name" value="CinA_KH"/>
</dbReference>
<accession>A0A662DMJ1</accession>
<dbReference type="InterPro" id="IPR050101">
    <property type="entry name" value="CinA"/>
</dbReference>
<dbReference type="EMBL" id="QMQB01000010">
    <property type="protein sequence ID" value="RLE15086.1"/>
    <property type="molecule type" value="Genomic_DNA"/>
</dbReference>
<dbReference type="Proteomes" id="UP000267654">
    <property type="component" value="Unassembled WGS sequence"/>
</dbReference>
<dbReference type="InterPro" id="IPR008136">
    <property type="entry name" value="CinA_C"/>
</dbReference>
<feature type="domain" description="MoaB/Mog" evidence="2">
    <location>
        <begin position="5"/>
        <end position="170"/>
    </location>
</feature>
<evidence type="ECO:0000256" key="1">
    <source>
        <dbReference type="HAMAP-Rule" id="MF_00226"/>
    </source>
</evidence>
<dbReference type="CDD" id="cd00885">
    <property type="entry name" value="cinA"/>
    <property type="match status" value="1"/>
</dbReference>
<dbReference type="NCBIfam" id="NF001813">
    <property type="entry name" value="PRK00549.1"/>
    <property type="match status" value="1"/>
</dbReference>
<dbReference type="SUPFAM" id="SSF53218">
    <property type="entry name" value="Molybdenum cofactor biosynthesis proteins"/>
    <property type="match status" value="1"/>
</dbReference>
<dbReference type="Pfam" id="PF02464">
    <property type="entry name" value="CinA"/>
    <property type="match status" value="1"/>
</dbReference>
<sequence>MPTSEIICVGTELLLGDVIDTNSACIGKMLSSLGVDIFYKSTVGDNPDRIKKVVDHALKRSDIVIICGGVGPTEDDITKQVVSEVLKKKLVVDRDVVQKIKEKFINRVVANKTILKQAMIPTSAKIIPNPIGTAPGIILEDKGKIVILLPGVPEELRAMIPQVEDYLLKTIKPRVVIKSRVLRVSGMGESDVNNKISSFMAGENPTVALLAKKGEVHIRITAKFPPEKVDSEIFKTEKAIRDKIGSYIFGVDDETLEQVVGKLLIQKNLAISLAESCSGGLVSHRLTNVSGISKCYLCGIVSYSNQAKAELLGVPEELIREKGAVSPEVAREMARRVRKITGADISLGITGIAGPTGGTKEKPVGLVYIALSTQKGEICRKYVFSGDRESIKWKVSQTALDLLRRHLLSIDS</sequence>